<proteinExistence type="predicted"/>
<dbReference type="SUPFAM" id="SSF52242">
    <property type="entry name" value="Cobalamin (vitamin B12)-binding domain"/>
    <property type="match status" value="1"/>
</dbReference>
<dbReference type="Proteomes" id="UP000199340">
    <property type="component" value="Unassembled WGS sequence"/>
</dbReference>
<sequence>MTSLDEEFFLLSQQRVRALEQRLSRIALEELAREVMARLAARGPALEPDDPSHPQRADINILCQALISENPSEAREMMLDLQADGYSLDLLFARYLAPAAERLGAMWDASELDFMQVTLGVGRIHDLVRILRDHLPATRITQKEPVLFASVPGEQHSVGLDMAAELFRQRGWDVRLLIGATHDAIMNEIENISCLVLGLSSGGRATAEALARIVHAARVAHPAIYVIVSGRIVDREPDLVNLIAPDSAVKTVEEAIATMERLSGAPTQEP</sequence>
<dbReference type="RefSeq" id="WP_090029047.1">
    <property type="nucleotide sequence ID" value="NZ_FNEB01000006.1"/>
</dbReference>
<feature type="domain" description="B12-binding" evidence="1">
    <location>
        <begin position="143"/>
        <end position="270"/>
    </location>
</feature>
<protein>
    <submittedName>
        <fullName evidence="2">B12 binding domain-containing protein</fullName>
    </submittedName>
</protein>
<evidence type="ECO:0000313" key="3">
    <source>
        <dbReference type="Proteomes" id="UP000199340"/>
    </source>
</evidence>
<dbReference type="OrthoDB" id="5498228at2"/>
<dbReference type="InterPro" id="IPR036724">
    <property type="entry name" value="Cobalamin-bd_sf"/>
</dbReference>
<name>A0A1G8PBU4_9RHOB</name>
<dbReference type="InterPro" id="IPR006158">
    <property type="entry name" value="Cobalamin-bd"/>
</dbReference>
<gene>
    <name evidence="2" type="ORF">SAMN05421850_106165</name>
</gene>
<organism evidence="2 3">
    <name type="scientific">Lutimaribacter saemankumensis</name>
    <dbReference type="NCBI Taxonomy" id="490829"/>
    <lineage>
        <taxon>Bacteria</taxon>
        <taxon>Pseudomonadati</taxon>
        <taxon>Pseudomonadota</taxon>
        <taxon>Alphaproteobacteria</taxon>
        <taxon>Rhodobacterales</taxon>
        <taxon>Roseobacteraceae</taxon>
        <taxon>Lutimaribacter</taxon>
    </lineage>
</organism>
<dbReference type="Gene3D" id="3.40.50.280">
    <property type="entry name" value="Cobalamin-binding domain"/>
    <property type="match status" value="1"/>
</dbReference>
<keyword evidence="3" id="KW-1185">Reference proteome</keyword>
<accession>A0A1G8PBU4</accession>
<dbReference type="AlphaFoldDB" id="A0A1G8PBU4"/>
<dbReference type="STRING" id="490829.SAMN05421850_106165"/>
<dbReference type="Pfam" id="PF02310">
    <property type="entry name" value="B12-binding"/>
    <property type="match status" value="1"/>
</dbReference>
<evidence type="ECO:0000259" key="1">
    <source>
        <dbReference type="PROSITE" id="PS51332"/>
    </source>
</evidence>
<evidence type="ECO:0000313" key="2">
    <source>
        <dbReference type="EMBL" id="SDI89959.1"/>
    </source>
</evidence>
<dbReference type="PROSITE" id="PS51332">
    <property type="entry name" value="B12_BINDING"/>
    <property type="match status" value="1"/>
</dbReference>
<dbReference type="EMBL" id="FNEB01000006">
    <property type="protein sequence ID" value="SDI89959.1"/>
    <property type="molecule type" value="Genomic_DNA"/>
</dbReference>
<dbReference type="GO" id="GO:0031419">
    <property type="term" value="F:cobalamin binding"/>
    <property type="evidence" value="ECO:0007669"/>
    <property type="project" value="InterPro"/>
</dbReference>
<reference evidence="2 3" key="1">
    <citation type="submission" date="2016-10" db="EMBL/GenBank/DDBJ databases">
        <authorList>
            <person name="de Groot N.N."/>
        </authorList>
    </citation>
    <scope>NUCLEOTIDE SEQUENCE [LARGE SCALE GENOMIC DNA]</scope>
    <source>
        <strain evidence="2 3">DSM 28010</strain>
    </source>
</reference>
<dbReference type="GO" id="GO:0046872">
    <property type="term" value="F:metal ion binding"/>
    <property type="evidence" value="ECO:0007669"/>
    <property type="project" value="InterPro"/>
</dbReference>